<dbReference type="PANTHER" id="PTHR38593">
    <property type="entry name" value="BLR2558 PROTEIN"/>
    <property type="match status" value="1"/>
</dbReference>
<dbReference type="PANTHER" id="PTHR38593:SF1">
    <property type="entry name" value="BLR2558 PROTEIN"/>
    <property type="match status" value="1"/>
</dbReference>
<comment type="caution">
    <text evidence="2">The sequence shown here is derived from an EMBL/GenBank/DDBJ whole genome shotgun (WGS) entry which is preliminary data.</text>
</comment>
<evidence type="ECO:0000313" key="2">
    <source>
        <dbReference type="EMBL" id="GII50100.1"/>
    </source>
</evidence>
<name>A0A8J3V500_9ACTN</name>
<sequence>MLSRIAAVLGVSAVVLGVSAVVLGGTAGVAVAQEGVNQQERLNQQEGVNQQDRTFLTETHQANLDMIEHGPMVERTASAPAVRDLAKRLVKDHLALDEDVKRVAGQVAVPLPGTAGAAGMADLRRMARNKGAAFDRAWLSHEADHHHHLLQAIAQELRMGSSLEVKKLAAEARPAVRAHLALLSQAGGEIPDAGMPGH</sequence>
<dbReference type="Pfam" id="PF13628">
    <property type="entry name" value="DUF4142"/>
    <property type="match status" value="1"/>
</dbReference>
<reference evidence="2" key="1">
    <citation type="submission" date="2021-01" db="EMBL/GenBank/DDBJ databases">
        <title>Whole genome shotgun sequence of Planotetraspora silvatica NBRC 100141.</title>
        <authorList>
            <person name="Komaki H."/>
            <person name="Tamura T."/>
        </authorList>
    </citation>
    <scope>NUCLEOTIDE SEQUENCE</scope>
    <source>
        <strain evidence="2">NBRC 100141</strain>
    </source>
</reference>
<dbReference type="InterPro" id="IPR025419">
    <property type="entry name" value="DUF4142"/>
</dbReference>
<proteinExistence type="predicted"/>
<dbReference type="EMBL" id="BOOQ01000048">
    <property type="protein sequence ID" value="GII50100.1"/>
    <property type="molecule type" value="Genomic_DNA"/>
</dbReference>
<dbReference type="Proteomes" id="UP000644610">
    <property type="component" value="Unassembled WGS sequence"/>
</dbReference>
<feature type="domain" description="DUF4142" evidence="1">
    <location>
        <begin position="50"/>
        <end position="182"/>
    </location>
</feature>
<dbReference type="InterPro" id="IPR012347">
    <property type="entry name" value="Ferritin-like"/>
</dbReference>
<protein>
    <recommendedName>
        <fullName evidence="1">DUF4142 domain-containing protein</fullName>
    </recommendedName>
</protein>
<dbReference type="RefSeq" id="WP_203979603.1">
    <property type="nucleotide sequence ID" value="NZ_BAAAKY010000078.1"/>
</dbReference>
<keyword evidence="3" id="KW-1185">Reference proteome</keyword>
<gene>
    <name evidence="2" type="ORF">Psi02_65240</name>
</gene>
<accession>A0A8J3V500</accession>
<dbReference type="AlphaFoldDB" id="A0A8J3V500"/>
<evidence type="ECO:0000259" key="1">
    <source>
        <dbReference type="Pfam" id="PF13628"/>
    </source>
</evidence>
<evidence type="ECO:0000313" key="3">
    <source>
        <dbReference type="Proteomes" id="UP000644610"/>
    </source>
</evidence>
<dbReference type="Gene3D" id="1.20.1260.10">
    <property type="match status" value="1"/>
</dbReference>
<organism evidence="2 3">
    <name type="scientific">Planotetraspora silvatica</name>
    <dbReference type="NCBI Taxonomy" id="234614"/>
    <lineage>
        <taxon>Bacteria</taxon>
        <taxon>Bacillati</taxon>
        <taxon>Actinomycetota</taxon>
        <taxon>Actinomycetes</taxon>
        <taxon>Streptosporangiales</taxon>
        <taxon>Streptosporangiaceae</taxon>
        <taxon>Planotetraspora</taxon>
    </lineage>
</organism>